<name>A0A6G1H8U7_9PEZI</name>
<protein>
    <submittedName>
        <fullName evidence="3">Uncharacterized protein</fullName>
    </submittedName>
</protein>
<keyword evidence="1" id="KW-0175">Coiled coil</keyword>
<evidence type="ECO:0000256" key="2">
    <source>
        <dbReference type="SAM" id="MobiDB-lite"/>
    </source>
</evidence>
<accession>A0A6G1H8U7</accession>
<evidence type="ECO:0000256" key="1">
    <source>
        <dbReference type="SAM" id="Coils"/>
    </source>
</evidence>
<dbReference type="Proteomes" id="UP000800041">
    <property type="component" value="Unassembled WGS sequence"/>
</dbReference>
<feature type="region of interest" description="Disordered" evidence="2">
    <location>
        <begin position="396"/>
        <end position="428"/>
    </location>
</feature>
<feature type="coiled-coil region" evidence="1">
    <location>
        <begin position="179"/>
        <end position="206"/>
    </location>
</feature>
<feature type="coiled-coil region" evidence="1">
    <location>
        <begin position="84"/>
        <end position="111"/>
    </location>
</feature>
<feature type="compositionally biased region" description="Polar residues" evidence="2">
    <location>
        <begin position="214"/>
        <end position="229"/>
    </location>
</feature>
<gene>
    <name evidence="3" type="ORF">K402DRAFT_260370</name>
</gene>
<evidence type="ECO:0000313" key="3">
    <source>
        <dbReference type="EMBL" id="KAF1989653.1"/>
    </source>
</evidence>
<feature type="compositionally biased region" description="Basic and acidic residues" evidence="2">
    <location>
        <begin position="282"/>
        <end position="294"/>
    </location>
</feature>
<sequence>MVPRSSSPTSLLWIERFKREHAHLLGRIMVLEDSRKDLEERAAVVDSINQKLGTTAQQHANLDSRIKAIENDGRDTRNQIKTIFEDQDNRMKQKQEELVQLKLKMVQLEIECKSLSKGIDATGETEKGLLNRFSKLEDAYAEVKSSEKLKKKNDQTDIQIVGRRLELFERQRSEDANHISNMNREVKQLKEVNDALRKDLEDIRHLLGEGGTARKTSLPQVGMPSTTPQIPNPSSPFTLVSRSPLVEKQERSVRPGPAKRPRTSADQSSFHARRSIRVAAKQSERKVPGQREQRTPVGKPPTTMNGADTYLESANSRRKRHALPVNGPRQIQGGPQVTSIGAEVSVAQERDPKKPVPHFHDAHVSPIQGWNQTMHFSNLLKANEYKRAFKIPEAAKYADQQPAKLPEPTEAMPGRPNRNPKRSIEFDSDDDIYVYEQWFA</sequence>
<dbReference type="EMBL" id="ML977144">
    <property type="protein sequence ID" value="KAF1989653.1"/>
    <property type="molecule type" value="Genomic_DNA"/>
</dbReference>
<feature type="region of interest" description="Disordered" evidence="2">
    <location>
        <begin position="211"/>
        <end position="306"/>
    </location>
</feature>
<proteinExistence type="predicted"/>
<dbReference type="OrthoDB" id="3647228at2759"/>
<keyword evidence="4" id="KW-1185">Reference proteome</keyword>
<evidence type="ECO:0000313" key="4">
    <source>
        <dbReference type="Proteomes" id="UP000800041"/>
    </source>
</evidence>
<dbReference type="AlphaFoldDB" id="A0A6G1H8U7"/>
<organism evidence="3 4">
    <name type="scientific">Aulographum hederae CBS 113979</name>
    <dbReference type="NCBI Taxonomy" id="1176131"/>
    <lineage>
        <taxon>Eukaryota</taxon>
        <taxon>Fungi</taxon>
        <taxon>Dikarya</taxon>
        <taxon>Ascomycota</taxon>
        <taxon>Pezizomycotina</taxon>
        <taxon>Dothideomycetes</taxon>
        <taxon>Pleosporomycetidae</taxon>
        <taxon>Aulographales</taxon>
        <taxon>Aulographaceae</taxon>
    </lineage>
</organism>
<reference evidence="3" key="1">
    <citation type="journal article" date="2020" name="Stud. Mycol.">
        <title>101 Dothideomycetes genomes: a test case for predicting lifestyles and emergence of pathogens.</title>
        <authorList>
            <person name="Haridas S."/>
            <person name="Albert R."/>
            <person name="Binder M."/>
            <person name="Bloem J."/>
            <person name="Labutti K."/>
            <person name="Salamov A."/>
            <person name="Andreopoulos B."/>
            <person name="Baker S."/>
            <person name="Barry K."/>
            <person name="Bills G."/>
            <person name="Bluhm B."/>
            <person name="Cannon C."/>
            <person name="Castanera R."/>
            <person name="Culley D."/>
            <person name="Daum C."/>
            <person name="Ezra D."/>
            <person name="Gonzalez J."/>
            <person name="Henrissat B."/>
            <person name="Kuo A."/>
            <person name="Liang C."/>
            <person name="Lipzen A."/>
            <person name="Lutzoni F."/>
            <person name="Magnuson J."/>
            <person name="Mondo S."/>
            <person name="Nolan M."/>
            <person name="Ohm R."/>
            <person name="Pangilinan J."/>
            <person name="Park H.-J."/>
            <person name="Ramirez L."/>
            <person name="Alfaro M."/>
            <person name="Sun H."/>
            <person name="Tritt A."/>
            <person name="Yoshinaga Y."/>
            <person name="Zwiers L.-H."/>
            <person name="Turgeon B."/>
            <person name="Goodwin S."/>
            <person name="Spatafora J."/>
            <person name="Crous P."/>
            <person name="Grigoriev I."/>
        </authorList>
    </citation>
    <scope>NUCLEOTIDE SEQUENCE</scope>
    <source>
        <strain evidence="3">CBS 113979</strain>
    </source>
</reference>